<evidence type="ECO:0000256" key="4">
    <source>
        <dbReference type="ARBA" id="ARBA00022801"/>
    </source>
</evidence>
<dbReference type="PANTHER" id="PTHR43660">
    <property type="entry name" value="DIPEPTIDYL CARBOXYPEPTIDASE"/>
    <property type="match status" value="1"/>
</dbReference>
<dbReference type="GO" id="GO:0006508">
    <property type="term" value="P:proteolysis"/>
    <property type="evidence" value="ECO:0007669"/>
    <property type="project" value="UniProtKB-KW"/>
</dbReference>
<comment type="caution">
    <text evidence="9">The sequence shown here is derived from an EMBL/GenBank/DDBJ whole genome shotgun (WGS) entry which is preliminary data.</text>
</comment>
<evidence type="ECO:0000256" key="7">
    <source>
        <dbReference type="RuleBase" id="RU003435"/>
    </source>
</evidence>
<keyword evidence="4 7" id="KW-0378">Hydrolase</keyword>
<proteinExistence type="inferred from homology"/>
<evidence type="ECO:0000313" key="9">
    <source>
        <dbReference type="EMBL" id="NDV87463.1"/>
    </source>
</evidence>
<dbReference type="EMBL" id="JAAAMJ010000008">
    <property type="protein sequence ID" value="NDV87463.1"/>
    <property type="molecule type" value="Genomic_DNA"/>
</dbReference>
<evidence type="ECO:0000313" key="10">
    <source>
        <dbReference type="Proteomes" id="UP000476332"/>
    </source>
</evidence>
<dbReference type="InterPro" id="IPR024077">
    <property type="entry name" value="Neurolysin/TOP_dom2"/>
</dbReference>
<reference evidence="9 10" key="1">
    <citation type="submission" date="2020-01" db="EMBL/GenBank/DDBJ databases">
        <title>Genomes of bacteria type strains.</title>
        <authorList>
            <person name="Chen J."/>
            <person name="Zhu S."/>
            <person name="Chen J."/>
        </authorList>
    </citation>
    <scope>NUCLEOTIDE SEQUENCE [LARGE SCALE GENOMIC DNA]</scope>
    <source>
        <strain evidence="9 10">KCTC 52919</strain>
    </source>
</reference>
<accession>A0A6L9MHY8</accession>
<dbReference type="CDD" id="cd06456">
    <property type="entry name" value="M3A_DCP"/>
    <property type="match status" value="1"/>
</dbReference>
<organism evidence="9 10">
    <name type="scientific">Aurantimonas aggregata</name>
    <dbReference type="NCBI Taxonomy" id="2047720"/>
    <lineage>
        <taxon>Bacteria</taxon>
        <taxon>Pseudomonadati</taxon>
        <taxon>Pseudomonadota</taxon>
        <taxon>Alphaproteobacteria</taxon>
        <taxon>Hyphomicrobiales</taxon>
        <taxon>Aurantimonadaceae</taxon>
        <taxon>Aurantimonas</taxon>
    </lineage>
</organism>
<gene>
    <name evidence="9" type="ORF">GTW51_12215</name>
</gene>
<dbReference type="InterPro" id="IPR001567">
    <property type="entry name" value="Pept_M3A_M3B_dom"/>
</dbReference>
<dbReference type="InterPro" id="IPR045090">
    <property type="entry name" value="Pept_M3A_M3B"/>
</dbReference>
<keyword evidence="10" id="KW-1185">Reference proteome</keyword>
<dbReference type="FunFam" id="3.40.390.10:FF:000009">
    <property type="entry name" value="Oligopeptidase A"/>
    <property type="match status" value="1"/>
</dbReference>
<evidence type="ECO:0000256" key="1">
    <source>
        <dbReference type="ARBA" id="ARBA00006040"/>
    </source>
</evidence>
<evidence type="ECO:0000256" key="3">
    <source>
        <dbReference type="ARBA" id="ARBA00022723"/>
    </source>
</evidence>
<comment type="similarity">
    <text evidence="1 7">Belongs to the peptidase M3 family.</text>
</comment>
<dbReference type="Gene3D" id="1.10.1370.10">
    <property type="entry name" value="Neurolysin, domain 3"/>
    <property type="match status" value="1"/>
</dbReference>
<protein>
    <submittedName>
        <fullName evidence="9">Peptidase M3</fullName>
    </submittedName>
</protein>
<dbReference type="InterPro" id="IPR034005">
    <property type="entry name" value="M3A_DCP"/>
</dbReference>
<evidence type="ECO:0000256" key="5">
    <source>
        <dbReference type="ARBA" id="ARBA00022833"/>
    </source>
</evidence>
<dbReference type="GO" id="GO:0004180">
    <property type="term" value="F:carboxypeptidase activity"/>
    <property type="evidence" value="ECO:0007669"/>
    <property type="project" value="TreeGrafter"/>
</dbReference>
<dbReference type="GO" id="GO:0004222">
    <property type="term" value="F:metalloendopeptidase activity"/>
    <property type="evidence" value="ECO:0007669"/>
    <property type="project" value="InterPro"/>
</dbReference>
<dbReference type="InterPro" id="IPR024079">
    <property type="entry name" value="MetalloPept_cat_dom_sf"/>
</dbReference>
<dbReference type="AlphaFoldDB" id="A0A6L9MHY8"/>
<dbReference type="RefSeq" id="WP_163044213.1">
    <property type="nucleotide sequence ID" value="NZ_JAAAMJ010000008.1"/>
</dbReference>
<keyword evidence="2 7" id="KW-0645">Protease</keyword>
<dbReference type="PANTHER" id="PTHR43660:SF1">
    <property type="entry name" value="DIPEPTIDYL CARBOXYPEPTIDASE"/>
    <property type="match status" value="1"/>
</dbReference>
<dbReference type="GO" id="GO:0005829">
    <property type="term" value="C:cytosol"/>
    <property type="evidence" value="ECO:0007669"/>
    <property type="project" value="TreeGrafter"/>
</dbReference>
<name>A0A6L9MHY8_9HYPH</name>
<evidence type="ECO:0000256" key="2">
    <source>
        <dbReference type="ARBA" id="ARBA00022670"/>
    </source>
</evidence>
<dbReference type="Pfam" id="PF01432">
    <property type="entry name" value="Peptidase_M3"/>
    <property type="match status" value="1"/>
</dbReference>
<dbReference type="SUPFAM" id="SSF55486">
    <property type="entry name" value="Metalloproteases ('zincins'), catalytic domain"/>
    <property type="match status" value="1"/>
</dbReference>
<keyword evidence="6 7" id="KW-0482">Metalloprotease</keyword>
<dbReference type="Gene3D" id="3.40.390.10">
    <property type="entry name" value="Collagenase (Catalytic Domain)"/>
    <property type="match status" value="1"/>
</dbReference>
<sequence length="692" mass="76024">MNVSLAAAASAIAFRDDGALPDFVAIRPEAFLPAFEAAMASHRAEIAAIAGDRAAPTFDNTLGALEHAGERLGEVARIFFALAGAHTDAALQTVERDVSPALARHSSAIALDAELFARVDDLYQRRDVLEGLSGEDRRLLERTHAGFVRAGARLVGDDRQRLAEIDAVLSTLGTQFSQNVLADERDWVMPLGADDLAGLPDYLVAGMSAIAAEKGIDGYALTLSRSVVVPFLGFSTRRDLREIAFRAWTSRGENDGPSDNRGIMAEMLALRAEKARLLGFASYAAYKLDDQMAKTPAAVRGLLETVWTHARERALQDAQALAALAVAEGDNSPIEPWDWRFYAERRRQAEFDLDETELKPYFQLDRMIDAAFDVAGRLFGLIFEPMPEARAWHPDTRVWRVRERDGRERGRFIGDYFARSSKRSGAWMSALRGQHKLEGGQLPVIYNVCNFARPADGEPALLSLDDARTLFHEFGHALHGLLSDVTWPSLAGTAVSRDFVELPSQLFEHWLTVPEILEKHAVHATTGAVLPRALLDKLLAARTFDAGFDTVEYTSSALVDLGLHETASPPQDPLAAERAMLEALGMPREIAMRHRSPHFAHVFAGDGYSAGYYSYMWSEVLDADAFEAFRETGDPFDPETAGRLLEHVYSAGNSRDAAVLYTAFRGRMPSPEALLRKRGFVAGSAGRGRQGR</sequence>
<evidence type="ECO:0000256" key="6">
    <source>
        <dbReference type="ARBA" id="ARBA00023049"/>
    </source>
</evidence>
<dbReference type="GO" id="GO:0046872">
    <property type="term" value="F:metal ion binding"/>
    <property type="evidence" value="ECO:0007669"/>
    <property type="project" value="UniProtKB-UniRule"/>
</dbReference>
<evidence type="ECO:0000259" key="8">
    <source>
        <dbReference type="Pfam" id="PF01432"/>
    </source>
</evidence>
<feature type="domain" description="Peptidase M3A/M3B catalytic" evidence="8">
    <location>
        <begin position="235"/>
        <end position="679"/>
    </location>
</feature>
<dbReference type="Proteomes" id="UP000476332">
    <property type="component" value="Unassembled WGS sequence"/>
</dbReference>
<keyword evidence="5 7" id="KW-0862">Zinc</keyword>
<comment type="cofactor">
    <cofactor evidence="7">
        <name>Zn(2+)</name>
        <dbReference type="ChEBI" id="CHEBI:29105"/>
    </cofactor>
    <text evidence="7">Binds 1 zinc ion.</text>
</comment>
<keyword evidence="3 7" id="KW-0479">Metal-binding</keyword>